<evidence type="ECO:0000313" key="2">
    <source>
        <dbReference type="EMBL" id="MDW5597147.1"/>
    </source>
</evidence>
<evidence type="ECO:0000313" key="3">
    <source>
        <dbReference type="Proteomes" id="UP001284601"/>
    </source>
</evidence>
<sequence>MLRPARLTMIAACAAAIVAFTAAPAFAGTTAVTISGCVLRATSSGTPPANVIVSPTTGSCTVSGITGTATTTGNTTLTTQPDGSVTADTIDVTVRATILIFVRVTCRYVASNVNLPLVSSGPPTWTYETASATARKVSGPDEYCGPEVTGTARAAITP</sequence>
<dbReference type="RefSeq" id="WP_318599612.1">
    <property type="nucleotide sequence ID" value="NZ_JAWSTH010000076.1"/>
</dbReference>
<comment type="caution">
    <text evidence="2">The sequence shown here is derived from an EMBL/GenBank/DDBJ whole genome shotgun (WGS) entry which is preliminary data.</text>
</comment>
<evidence type="ECO:0000256" key="1">
    <source>
        <dbReference type="SAM" id="SignalP"/>
    </source>
</evidence>
<evidence type="ECO:0008006" key="4">
    <source>
        <dbReference type="Google" id="ProtNLM"/>
    </source>
</evidence>
<protein>
    <recommendedName>
        <fullName evidence="4">Ig-like domain-containing protein</fullName>
    </recommendedName>
</protein>
<name>A0ABU4HV00_9ACTN</name>
<keyword evidence="3" id="KW-1185">Reference proteome</keyword>
<keyword evidence="1" id="KW-0732">Signal</keyword>
<dbReference type="Proteomes" id="UP001284601">
    <property type="component" value="Unassembled WGS sequence"/>
</dbReference>
<gene>
    <name evidence="2" type="ORF">R7226_22565</name>
</gene>
<proteinExistence type="predicted"/>
<feature type="chain" id="PRO_5045057087" description="Ig-like domain-containing protein" evidence="1">
    <location>
        <begin position="28"/>
        <end position="158"/>
    </location>
</feature>
<feature type="signal peptide" evidence="1">
    <location>
        <begin position="1"/>
        <end position="27"/>
    </location>
</feature>
<accession>A0ABU4HV00</accession>
<organism evidence="2 3">
    <name type="scientific">Conexibacter stalactiti</name>
    <dbReference type="NCBI Taxonomy" id="1940611"/>
    <lineage>
        <taxon>Bacteria</taxon>
        <taxon>Bacillati</taxon>
        <taxon>Actinomycetota</taxon>
        <taxon>Thermoleophilia</taxon>
        <taxon>Solirubrobacterales</taxon>
        <taxon>Conexibacteraceae</taxon>
        <taxon>Conexibacter</taxon>
    </lineage>
</organism>
<reference evidence="2 3" key="2">
    <citation type="submission" date="2023-10" db="EMBL/GenBank/DDBJ databases">
        <authorList>
            <person name="Han X.F."/>
        </authorList>
    </citation>
    <scope>NUCLEOTIDE SEQUENCE [LARGE SCALE GENOMIC DNA]</scope>
    <source>
        <strain evidence="2 3">KCTC 39840</strain>
    </source>
</reference>
<reference evidence="3" key="1">
    <citation type="submission" date="2023-07" db="EMBL/GenBank/DDBJ databases">
        <title>Conexibacter stalactiti sp. nov., isolated from stalactites in a lava cave and emended description of the genus Conexibacter.</title>
        <authorList>
            <person name="Lee S.D."/>
        </authorList>
    </citation>
    <scope>NUCLEOTIDE SEQUENCE [LARGE SCALE GENOMIC DNA]</scope>
    <source>
        <strain evidence="3">KCTC 39840</strain>
    </source>
</reference>
<dbReference type="EMBL" id="JAWSTH010000076">
    <property type="protein sequence ID" value="MDW5597147.1"/>
    <property type="molecule type" value="Genomic_DNA"/>
</dbReference>